<name>A0ACB6ZS70_THEGA</name>
<dbReference type="EMBL" id="MU117967">
    <property type="protein sequence ID" value="KAF9652700.1"/>
    <property type="molecule type" value="Genomic_DNA"/>
</dbReference>
<protein>
    <submittedName>
        <fullName evidence="1">UPF0187-domain-containing protein</fullName>
    </submittedName>
</protein>
<evidence type="ECO:0000313" key="2">
    <source>
        <dbReference type="Proteomes" id="UP000886501"/>
    </source>
</evidence>
<reference evidence="1" key="1">
    <citation type="submission" date="2019-10" db="EMBL/GenBank/DDBJ databases">
        <authorList>
            <consortium name="DOE Joint Genome Institute"/>
            <person name="Kuo A."/>
            <person name="Miyauchi S."/>
            <person name="Kiss E."/>
            <person name="Drula E."/>
            <person name="Kohler A."/>
            <person name="Sanchez-Garcia M."/>
            <person name="Andreopoulos B."/>
            <person name="Barry K.W."/>
            <person name="Bonito G."/>
            <person name="Buee M."/>
            <person name="Carver A."/>
            <person name="Chen C."/>
            <person name="Cichocki N."/>
            <person name="Clum A."/>
            <person name="Culley D."/>
            <person name="Crous P.W."/>
            <person name="Fauchery L."/>
            <person name="Girlanda M."/>
            <person name="Hayes R."/>
            <person name="Keri Z."/>
            <person name="Labutti K."/>
            <person name="Lipzen A."/>
            <person name="Lombard V."/>
            <person name="Magnuson J."/>
            <person name="Maillard F."/>
            <person name="Morin E."/>
            <person name="Murat C."/>
            <person name="Nolan M."/>
            <person name="Ohm R."/>
            <person name="Pangilinan J."/>
            <person name="Pereira M."/>
            <person name="Perotto S."/>
            <person name="Peter M."/>
            <person name="Riley R."/>
            <person name="Sitrit Y."/>
            <person name="Stielow B."/>
            <person name="Szollosi G."/>
            <person name="Zifcakova L."/>
            <person name="Stursova M."/>
            <person name="Spatafora J.W."/>
            <person name="Tedersoo L."/>
            <person name="Vaario L.-M."/>
            <person name="Yamada A."/>
            <person name="Yan M."/>
            <person name="Wang P."/>
            <person name="Xu J."/>
            <person name="Bruns T."/>
            <person name="Baldrian P."/>
            <person name="Vilgalys R."/>
            <person name="Henrissat B."/>
            <person name="Grigoriev I.V."/>
            <person name="Hibbett D."/>
            <person name="Nagy L.G."/>
            <person name="Martin F.M."/>
        </authorList>
    </citation>
    <scope>NUCLEOTIDE SEQUENCE</scope>
    <source>
        <strain evidence="1">P2</strain>
    </source>
</reference>
<keyword evidence="2" id="KW-1185">Reference proteome</keyword>
<evidence type="ECO:0000313" key="1">
    <source>
        <dbReference type="EMBL" id="KAF9652700.1"/>
    </source>
</evidence>
<gene>
    <name evidence="1" type="ORF">BDM02DRAFT_3088721</name>
</gene>
<sequence length="486" mass="55757">MPAVNPLFQGPFSWRKLRATIIKDILPEVIFFTLVATMVSCVDMLTVATLSIPNQLLTVLGTILGLVISFRTTSAYERFSEGRRTWSTFSVLCRHTAQIIWHHVPNERPHKTDPALSKPALYGIVEKKSMINLVSRRMVCSVHMLREEPGVYYEDLYPLVCVLPRYAYLTDGSRPSDLLPMWQASLAGQRSDWKPPALKKSATTLPSTSRFKVGFDPEKVLPTVFSDIPLRPARNPPPGSFFDYFPVLRPLKRIRRLFSRRHETHEEDGVYESDAAERKRMKELPVSNVPLEIITYLNGYNAFLLKNAFLLPPAATSLTNTLASLHDAVSTLDRIRTTPLPFAYQAHLKMSLWLYLFFLPFQIFRAMEWLTIPATTFTSFMLLGFLEIGQEIENPFNYELNDLDLDGFCLALQRDLHEITAHPAPLVPDDYIFTTWNQPFAPADRRPAEEILDDTLHAHHDDSWKESVRQTLLQNWKMVDAETRNH</sequence>
<reference evidence="1" key="2">
    <citation type="journal article" date="2020" name="Nat. Commun.">
        <title>Large-scale genome sequencing of mycorrhizal fungi provides insights into the early evolution of symbiotic traits.</title>
        <authorList>
            <person name="Miyauchi S."/>
            <person name="Kiss E."/>
            <person name="Kuo A."/>
            <person name="Drula E."/>
            <person name="Kohler A."/>
            <person name="Sanchez-Garcia M."/>
            <person name="Morin E."/>
            <person name="Andreopoulos B."/>
            <person name="Barry K.W."/>
            <person name="Bonito G."/>
            <person name="Buee M."/>
            <person name="Carver A."/>
            <person name="Chen C."/>
            <person name="Cichocki N."/>
            <person name="Clum A."/>
            <person name="Culley D."/>
            <person name="Crous P.W."/>
            <person name="Fauchery L."/>
            <person name="Girlanda M."/>
            <person name="Hayes R.D."/>
            <person name="Keri Z."/>
            <person name="LaButti K."/>
            <person name="Lipzen A."/>
            <person name="Lombard V."/>
            <person name="Magnuson J."/>
            <person name="Maillard F."/>
            <person name="Murat C."/>
            <person name="Nolan M."/>
            <person name="Ohm R.A."/>
            <person name="Pangilinan J."/>
            <person name="Pereira M.F."/>
            <person name="Perotto S."/>
            <person name="Peter M."/>
            <person name="Pfister S."/>
            <person name="Riley R."/>
            <person name="Sitrit Y."/>
            <person name="Stielow J.B."/>
            <person name="Szollosi G."/>
            <person name="Zifcakova L."/>
            <person name="Stursova M."/>
            <person name="Spatafora J.W."/>
            <person name="Tedersoo L."/>
            <person name="Vaario L.M."/>
            <person name="Yamada A."/>
            <person name="Yan M."/>
            <person name="Wang P."/>
            <person name="Xu J."/>
            <person name="Bruns T."/>
            <person name="Baldrian P."/>
            <person name="Vilgalys R."/>
            <person name="Dunand C."/>
            <person name="Henrissat B."/>
            <person name="Grigoriev I.V."/>
            <person name="Hibbett D."/>
            <person name="Nagy L.G."/>
            <person name="Martin F.M."/>
        </authorList>
    </citation>
    <scope>NUCLEOTIDE SEQUENCE</scope>
    <source>
        <strain evidence="1">P2</strain>
    </source>
</reference>
<organism evidence="1 2">
    <name type="scientific">Thelephora ganbajun</name>
    <name type="common">Ganba fungus</name>
    <dbReference type="NCBI Taxonomy" id="370292"/>
    <lineage>
        <taxon>Eukaryota</taxon>
        <taxon>Fungi</taxon>
        <taxon>Dikarya</taxon>
        <taxon>Basidiomycota</taxon>
        <taxon>Agaricomycotina</taxon>
        <taxon>Agaricomycetes</taxon>
        <taxon>Thelephorales</taxon>
        <taxon>Thelephoraceae</taxon>
        <taxon>Thelephora</taxon>
    </lineage>
</organism>
<accession>A0ACB6ZS70</accession>
<dbReference type="Proteomes" id="UP000886501">
    <property type="component" value="Unassembled WGS sequence"/>
</dbReference>
<proteinExistence type="predicted"/>
<comment type="caution">
    <text evidence="1">The sequence shown here is derived from an EMBL/GenBank/DDBJ whole genome shotgun (WGS) entry which is preliminary data.</text>
</comment>